<evidence type="ECO:0000256" key="10">
    <source>
        <dbReference type="ARBA" id="ARBA00023015"/>
    </source>
</evidence>
<dbReference type="InterPro" id="IPR002717">
    <property type="entry name" value="HAT_MYST-type"/>
</dbReference>
<comment type="similarity">
    <text evidence="2 17">Belongs to the MYST (SAS/MOZ) family.</text>
</comment>
<name>A0AAV0IHV3_9ROSI</name>
<dbReference type="InterPro" id="IPR001810">
    <property type="entry name" value="F-box_dom"/>
</dbReference>
<dbReference type="Pfam" id="PF12937">
    <property type="entry name" value="F-box-like"/>
    <property type="match status" value="1"/>
</dbReference>
<evidence type="ECO:0000256" key="13">
    <source>
        <dbReference type="ARBA" id="ARBA00023242"/>
    </source>
</evidence>
<dbReference type="InterPro" id="IPR016197">
    <property type="entry name" value="Chromo-like_dom_sf"/>
</dbReference>
<organism evidence="20 21">
    <name type="scientific">Linum tenue</name>
    <dbReference type="NCBI Taxonomy" id="586396"/>
    <lineage>
        <taxon>Eukaryota</taxon>
        <taxon>Viridiplantae</taxon>
        <taxon>Streptophyta</taxon>
        <taxon>Embryophyta</taxon>
        <taxon>Tracheophyta</taxon>
        <taxon>Spermatophyta</taxon>
        <taxon>Magnoliopsida</taxon>
        <taxon>eudicotyledons</taxon>
        <taxon>Gunneridae</taxon>
        <taxon>Pentapetalae</taxon>
        <taxon>rosids</taxon>
        <taxon>fabids</taxon>
        <taxon>Malpighiales</taxon>
        <taxon>Linaceae</taxon>
        <taxon>Linum</taxon>
    </lineage>
</organism>
<keyword evidence="5" id="KW-0479">Metal-binding</keyword>
<dbReference type="Gene3D" id="3.30.60.60">
    <property type="entry name" value="N-acetyl transferase-like"/>
    <property type="match status" value="1"/>
</dbReference>
<dbReference type="Gene3D" id="1.10.10.10">
    <property type="entry name" value="Winged helix-like DNA-binding domain superfamily/Winged helix DNA-binding domain"/>
    <property type="match status" value="1"/>
</dbReference>
<comment type="caution">
    <text evidence="20">The sequence shown here is derived from an EMBL/GenBank/DDBJ whole genome shotgun (WGS) entry which is preliminary data.</text>
</comment>
<dbReference type="GO" id="GO:0005634">
    <property type="term" value="C:nucleus"/>
    <property type="evidence" value="ECO:0007669"/>
    <property type="project" value="UniProtKB-SubCell"/>
</dbReference>
<evidence type="ECO:0000256" key="16">
    <source>
        <dbReference type="PIRSR" id="PIRSR602717-51"/>
    </source>
</evidence>
<dbReference type="Pfam" id="PF11717">
    <property type="entry name" value="Tudor-knot"/>
    <property type="match status" value="1"/>
</dbReference>
<feature type="region of interest" description="Disordered" evidence="18">
    <location>
        <begin position="1"/>
        <end position="25"/>
    </location>
</feature>
<keyword evidence="10" id="KW-0805">Transcription regulation</keyword>
<evidence type="ECO:0000256" key="15">
    <source>
        <dbReference type="ARBA" id="ARBA00048017"/>
    </source>
</evidence>
<keyword evidence="9" id="KW-0007">Acetylation</keyword>
<dbReference type="GO" id="GO:0003682">
    <property type="term" value="F:chromatin binding"/>
    <property type="evidence" value="ECO:0007669"/>
    <property type="project" value="TreeGrafter"/>
</dbReference>
<dbReference type="GO" id="GO:0000785">
    <property type="term" value="C:chromatin"/>
    <property type="evidence" value="ECO:0007669"/>
    <property type="project" value="TreeGrafter"/>
</dbReference>
<dbReference type="GO" id="GO:0006281">
    <property type="term" value="P:DNA repair"/>
    <property type="evidence" value="ECO:0007669"/>
    <property type="project" value="UniProtKB-ARBA"/>
</dbReference>
<evidence type="ECO:0000256" key="6">
    <source>
        <dbReference type="ARBA" id="ARBA00022771"/>
    </source>
</evidence>
<keyword evidence="21" id="KW-1185">Reference proteome</keyword>
<dbReference type="GO" id="GO:0008270">
    <property type="term" value="F:zinc ion binding"/>
    <property type="evidence" value="ECO:0007669"/>
    <property type="project" value="UniProtKB-KW"/>
</dbReference>
<evidence type="ECO:0000256" key="2">
    <source>
        <dbReference type="ARBA" id="ARBA00010107"/>
    </source>
</evidence>
<reference evidence="20" key="1">
    <citation type="submission" date="2022-08" db="EMBL/GenBank/DDBJ databases">
        <authorList>
            <person name="Gutierrez-Valencia J."/>
        </authorList>
    </citation>
    <scope>NUCLEOTIDE SEQUENCE</scope>
</reference>
<evidence type="ECO:0000256" key="14">
    <source>
        <dbReference type="ARBA" id="ARBA00023315"/>
    </source>
</evidence>
<evidence type="ECO:0000313" key="20">
    <source>
        <dbReference type="EMBL" id="CAI0395855.1"/>
    </source>
</evidence>
<accession>A0AAV0IHV3</accession>
<evidence type="ECO:0000256" key="7">
    <source>
        <dbReference type="ARBA" id="ARBA00022833"/>
    </source>
</evidence>
<dbReference type="GO" id="GO:0010224">
    <property type="term" value="P:response to UV-B"/>
    <property type="evidence" value="ECO:0007669"/>
    <property type="project" value="UniProtKB-ARBA"/>
</dbReference>
<evidence type="ECO:0000256" key="3">
    <source>
        <dbReference type="ARBA" id="ARBA00013184"/>
    </source>
</evidence>
<dbReference type="AlphaFoldDB" id="A0AAV0IHV3"/>
<comment type="subcellular location">
    <subcellularLocation>
        <location evidence="1 17">Nucleus</location>
    </subcellularLocation>
</comment>
<keyword evidence="14" id="KW-0012">Acyltransferase</keyword>
<evidence type="ECO:0000256" key="5">
    <source>
        <dbReference type="ARBA" id="ARBA00022723"/>
    </source>
</evidence>
<dbReference type="InterPro" id="IPR025995">
    <property type="entry name" value="Tudor-knot"/>
</dbReference>
<dbReference type="FunFam" id="3.30.60.60:FF:000001">
    <property type="entry name" value="Histone acetyltransferase"/>
    <property type="match status" value="1"/>
</dbReference>
<dbReference type="InterPro" id="IPR016181">
    <property type="entry name" value="Acyl_CoA_acyltransferase"/>
</dbReference>
<dbReference type="InterPro" id="IPR000953">
    <property type="entry name" value="Chromo/chromo_shadow_dom"/>
</dbReference>
<dbReference type="FunFam" id="1.10.10.10:FF:000022">
    <property type="entry name" value="Histone acetyltransferase"/>
    <property type="match status" value="1"/>
</dbReference>
<evidence type="ECO:0000313" key="21">
    <source>
        <dbReference type="Proteomes" id="UP001154282"/>
    </source>
</evidence>
<dbReference type="PANTHER" id="PTHR10615">
    <property type="entry name" value="HISTONE ACETYLTRANSFERASE"/>
    <property type="match status" value="1"/>
</dbReference>
<feature type="active site" description="Proton donor/acceptor" evidence="16">
    <location>
        <position position="723"/>
    </location>
</feature>
<dbReference type="GO" id="GO:0006357">
    <property type="term" value="P:regulation of transcription by RNA polymerase II"/>
    <property type="evidence" value="ECO:0007669"/>
    <property type="project" value="TreeGrafter"/>
</dbReference>
<feature type="compositionally biased region" description="Polar residues" evidence="18">
    <location>
        <begin position="1"/>
        <end position="12"/>
    </location>
</feature>
<evidence type="ECO:0000256" key="18">
    <source>
        <dbReference type="SAM" id="MobiDB-lite"/>
    </source>
</evidence>
<evidence type="ECO:0000256" key="9">
    <source>
        <dbReference type="ARBA" id="ARBA00022990"/>
    </source>
</evidence>
<dbReference type="Proteomes" id="UP001154282">
    <property type="component" value="Unassembled WGS sequence"/>
</dbReference>
<dbReference type="PANTHER" id="PTHR10615:SF161">
    <property type="entry name" value="HISTONE ACETYLTRANSFERASE KAT7"/>
    <property type="match status" value="1"/>
</dbReference>
<dbReference type="SUPFAM" id="SSF54160">
    <property type="entry name" value="Chromo domain-like"/>
    <property type="match status" value="1"/>
</dbReference>
<evidence type="ECO:0000256" key="1">
    <source>
        <dbReference type="ARBA" id="ARBA00004123"/>
    </source>
</evidence>
<dbReference type="Pfam" id="PF01853">
    <property type="entry name" value="MOZ_SAS"/>
    <property type="match status" value="1"/>
</dbReference>
<dbReference type="SUPFAM" id="SSF55729">
    <property type="entry name" value="Acyl-CoA N-acyltransferases (Nat)"/>
    <property type="match status" value="1"/>
</dbReference>
<dbReference type="EC" id="2.3.1.48" evidence="3 17"/>
<dbReference type="FunFam" id="3.40.630.30:FF:000002">
    <property type="entry name" value="Histone acetyltransferase"/>
    <property type="match status" value="1"/>
</dbReference>
<proteinExistence type="inferred from homology"/>
<keyword evidence="12" id="KW-0804">Transcription</keyword>
<dbReference type="InterPro" id="IPR036388">
    <property type="entry name" value="WH-like_DNA-bd_sf"/>
</dbReference>
<dbReference type="Gene3D" id="1.20.1280.50">
    <property type="match status" value="1"/>
</dbReference>
<evidence type="ECO:0000259" key="19">
    <source>
        <dbReference type="PROSITE" id="PS51726"/>
    </source>
</evidence>
<evidence type="ECO:0000256" key="17">
    <source>
        <dbReference type="RuleBase" id="RU361211"/>
    </source>
</evidence>
<dbReference type="Gene3D" id="2.30.30.140">
    <property type="match status" value="1"/>
</dbReference>
<evidence type="ECO:0000256" key="12">
    <source>
        <dbReference type="ARBA" id="ARBA00023163"/>
    </source>
</evidence>
<keyword evidence="6" id="KW-0863">Zinc-finger</keyword>
<dbReference type="Pfam" id="PF17772">
    <property type="entry name" value="zf-MYST"/>
    <property type="match status" value="1"/>
</dbReference>
<comment type="catalytic activity">
    <reaction evidence="15 17">
        <text>L-lysyl-[protein] + acetyl-CoA = N(6)-acetyl-L-lysyl-[protein] + CoA + H(+)</text>
        <dbReference type="Rhea" id="RHEA:45948"/>
        <dbReference type="Rhea" id="RHEA-COMP:9752"/>
        <dbReference type="Rhea" id="RHEA-COMP:10731"/>
        <dbReference type="ChEBI" id="CHEBI:15378"/>
        <dbReference type="ChEBI" id="CHEBI:29969"/>
        <dbReference type="ChEBI" id="CHEBI:57287"/>
        <dbReference type="ChEBI" id="CHEBI:57288"/>
        <dbReference type="ChEBI" id="CHEBI:61930"/>
        <dbReference type="EC" id="2.3.1.48"/>
    </reaction>
</comment>
<dbReference type="CDD" id="cd04301">
    <property type="entry name" value="NAT_SF"/>
    <property type="match status" value="1"/>
</dbReference>
<dbReference type="FunFam" id="2.30.30.140:FF:000067">
    <property type="entry name" value="Histone acetyltransferase"/>
    <property type="match status" value="1"/>
</dbReference>
<feature type="compositionally biased region" description="Polar residues" evidence="18">
    <location>
        <begin position="387"/>
        <end position="410"/>
    </location>
</feature>
<keyword evidence="8" id="KW-0156">Chromatin regulator</keyword>
<dbReference type="CDD" id="cd18642">
    <property type="entry name" value="CBD_MOF_like"/>
    <property type="match status" value="1"/>
</dbReference>
<keyword evidence="13 17" id="KW-0539">Nucleus</keyword>
<keyword evidence="7" id="KW-0862">Zinc</keyword>
<evidence type="ECO:0000256" key="4">
    <source>
        <dbReference type="ARBA" id="ARBA00022679"/>
    </source>
</evidence>
<keyword evidence="4" id="KW-0808">Transferase</keyword>
<dbReference type="SUPFAM" id="SSF81383">
    <property type="entry name" value="F-box domain"/>
    <property type="match status" value="1"/>
</dbReference>
<dbReference type="GO" id="GO:0003712">
    <property type="term" value="F:transcription coregulator activity"/>
    <property type="evidence" value="ECO:0007669"/>
    <property type="project" value="TreeGrafter"/>
</dbReference>
<feature type="domain" description="MYST-type HAT" evidence="19">
    <location>
        <begin position="547"/>
        <end position="818"/>
    </location>
</feature>
<evidence type="ECO:0000256" key="11">
    <source>
        <dbReference type="ARBA" id="ARBA00023159"/>
    </source>
</evidence>
<dbReference type="GO" id="GO:0004402">
    <property type="term" value="F:histone acetyltransferase activity"/>
    <property type="evidence" value="ECO:0007669"/>
    <property type="project" value="InterPro"/>
</dbReference>
<dbReference type="Gene3D" id="3.40.630.30">
    <property type="match status" value="1"/>
</dbReference>
<feature type="region of interest" description="Disordered" evidence="18">
    <location>
        <begin position="379"/>
        <end position="426"/>
    </location>
</feature>
<sequence length="823" mass="94619">MPTKSCSSNSGGNLLRSAAGEHPAPSPMRHLGDDLLLQILILVLELRSVFRCKSVCKRWNSLISDPYFSRRFSSHHKSTASCYGEPPLLPFNDPESTLSFIPVPHELKDRFVVMDSFKDLLLCGFVDSENSEAHRSYIVCNPFSKQWIALPLVPKRCVEYEKVVARLVCEPVYSCDLNLADDDGDGCPQGLSYSEYRFCVVRLFETWTAGYIRNTKLDVFCSESGRWKTDALVLLDESKRNHDAFSSNGNLYWVTNSWKIVVCNPFRLDITPPTFISVLPIYQRTDKITTFSTSQGALHMVLITFMPTVLRLLTLEEDGTRYYWRKRYKVALETLMPNYELDRLVVDGVVGLHPEKPEIVFLQFHKICVYSGFHERMGSIETPPPTENGTSAPTSADANSNVEQGSQSATDAMPSLPGDAVPMETNGLKERRGSTLPLEVGTRVMCRWRDSKYHPVKVIERRKVSYSGVSDYEYYVHYTEFNRRLDEWVKLDQLDLDSVEAVVDEKVEDKVTSLKMTRHQKRKIDETHVEGHEELDAASLREHEEFTKVKNIATMELGKYEIETWYFSPFPPEYNDCLKLYFCEFCLNFMKRKEQLQRHMRKCDLKHPPGDEIYRSGTLSMFEVDGKRNKVYGQNLCYLAKLFLDHKTLYYDVDLFLFYVLCECDDRGCHMVGYFSKEKHSEESYNLACILTLPPYQRKGYGKFLIAFSYELSKKEGKVGTPERPLSDLGLVSYRGYWTRVLLDILKKHKGNISIKELSDMTAIKVEDILTTLQSLELIQYRKGQHVICADPKVLDRHLKAAGRGGLDVDASKLIWTPYKEQS</sequence>
<dbReference type="PROSITE" id="PS51726">
    <property type="entry name" value="MYST_HAT"/>
    <property type="match status" value="1"/>
</dbReference>
<dbReference type="InterPro" id="IPR050603">
    <property type="entry name" value="MYST_HAT"/>
</dbReference>
<evidence type="ECO:0000256" key="8">
    <source>
        <dbReference type="ARBA" id="ARBA00022853"/>
    </source>
</evidence>
<dbReference type="EMBL" id="CAMGYJ010000003">
    <property type="protein sequence ID" value="CAI0395855.1"/>
    <property type="molecule type" value="Genomic_DNA"/>
</dbReference>
<dbReference type="InterPro" id="IPR040706">
    <property type="entry name" value="Zf-MYST"/>
</dbReference>
<gene>
    <name evidence="20" type="ORF">LITE_LOCUS8896</name>
</gene>
<dbReference type="SMART" id="SM00298">
    <property type="entry name" value="CHROMO"/>
    <property type="match status" value="1"/>
</dbReference>
<protein>
    <recommendedName>
        <fullName evidence="3 17">Histone acetyltransferase</fullName>
        <ecNumber evidence="3 17">2.3.1.48</ecNumber>
    </recommendedName>
</protein>
<dbReference type="InterPro" id="IPR036047">
    <property type="entry name" value="F-box-like_dom_sf"/>
</dbReference>
<keyword evidence="11" id="KW-0010">Activator</keyword>